<dbReference type="GO" id="GO:0005737">
    <property type="term" value="C:cytoplasm"/>
    <property type="evidence" value="ECO:0007669"/>
    <property type="project" value="TreeGrafter"/>
</dbReference>
<feature type="region of interest" description="Disordered" evidence="6">
    <location>
        <begin position="769"/>
        <end position="857"/>
    </location>
</feature>
<feature type="domain" description="Tyrosine specific protein phosphatases" evidence="7">
    <location>
        <begin position="603"/>
        <end position="666"/>
    </location>
</feature>
<feature type="compositionally biased region" description="Polar residues" evidence="6">
    <location>
        <begin position="386"/>
        <end position="400"/>
    </location>
</feature>
<keyword evidence="9" id="KW-1185">Reference proteome</keyword>
<dbReference type="PANTHER" id="PTHR10159">
    <property type="entry name" value="DUAL SPECIFICITY PROTEIN PHOSPHATASE"/>
    <property type="match status" value="1"/>
</dbReference>
<dbReference type="InterPro" id="IPR029021">
    <property type="entry name" value="Prot-tyrosine_phosphatase-like"/>
</dbReference>
<dbReference type="GO" id="GO:0008330">
    <property type="term" value="F:protein tyrosine/threonine phosphatase activity"/>
    <property type="evidence" value="ECO:0007669"/>
    <property type="project" value="TreeGrafter"/>
</dbReference>
<dbReference type="PANTHER" id="PTHR10159:SF519">
    <property type="entry name" value="DUAL SPECIFICITY PROTEIN PHOSPHATASE MPK3"/>
    <property type="match status" value="1"/>
</dbReference>
<feature type="region of interest" description="Disordered" evidence="6">
    <location>
        <begin position="277"/>
        <end position="328"/>
    </location>
</feature>
<comment type="similarity">
    <text evidence="1">Belongs to the protein-tyrosine phosphatase family. Non-receptor class dual specificity subfamily.</text>
</comment>
<dbReference type="AlphaFoldDB" id="A0A317XPC5"/>
<feature type="region of interest" description="Disordered" evidence="6">
    <location>
        <begin position="421"/>
        <end position="452"/>
    </location>
</feature>
<organism evidence="8 9">
    <name type="scientific">Testicularia cyperi</name>
    <dbReference type="NCBI Taxonomy" id="1882483"/>
    <lineage>
        <taxon>Eukaryota</taxon>
        <taxon>Fungi</taxon>
        <taxon>Dikarya</taxon>
        <taxon>Basidiomycota</taxon>
        <taxon>Ustilaginomycotina</taxon>
        <taxon>Ustilaginomycetes</taxon>
        <taxon>Ustilaginales</taxon>
        <taxon>Anthracoideaceae</taxon>
        <taxon>Testicularia</taxon>
    </lineage>
</organism>
<keyword evidence="3" id="KW-0378">Hydrolase</keyword>
<keyword evidence="5" id="KW-0175">Coiled coil</keyword>
<dbReference type="Gene3D" id="3.90.190.10">
    <property type="entry name" value="Protein tyrosine phosphatase superfamily"/>
    <property type="match status" value="2"/>
</dbReference>
<dbReference type="GO" id="GO:0017017">
    <property type="term" value="F:MAP kinase tyrosine/serine/threonine phosphatase activity"/>
    <property type="evidence" value="ECO:0007669"/>
    <property type="project" value="TreeGrafter"/>
</dbReference>
<feature type="region of interest" description="Disordered" evidence="6">
    <location>
        <begin position="386"/>
        <end position="407"/>
    </location>
</feature>
<feature type="compositionally biased region" description="Polar residues" evidence="6">
    <location>
        <begin position="341"/>
        <end position="350"/>
    </location>
</feature>
<feature type="region of interest" description="Disordered" evidence="6">
    <location>
        <begin position="934"/>
        <end position="956"/>
    </location>
</feature>
<evidence type="ECO:0000256" key="3">
    <source>
        <dbReference type="ARBA" id="ARBA00022801"/>
    </source>
</evidence>
<dbReference type="Proteomes" id="UP000246740">
    <property type="component" value="Unassembled WGS sequence"/>
</dbReference>
<dbReference type="InterPro" id="IPR016130">
    <property type="entry name" value="Tyr_Pase_AS"/>
</dbReference>
<evidence type="ECO:0000256" key="1">
    <source>
        <dbReference type="ARBA" id="ARBA00008601"/>
    </source>
</evidence>
<evidence type="ECO:0000256" key="6">
    <source>
        <dbReference type="SAM" id="MobiDB-lite"/>
    </source>
</evidence>
<feature type="compositionally biased region" description="Low complexity" evidence="6">
    <location>
        <begin position="1039"/>
        <end position="1066"/>
    </location>
</feature>
<feature type="region of interest" description="Disordered" evidence="6">
    <location>
        <begin position="1039"/>
        <end position="1103"/>
    </location>
</feature>
<evidence type="ECO:0000256" key="5">
    <source>
        <dbReference type="SAM" id="Coils"/>
    </source>
</evidence>
<evidence type="ECO:0000313" key="8">
    <source>
        <dbReference type="EMBL" id="PWY99672.1"/>
    </source>
</evidence>
<proteinExistence type="inferred from homology"/>
<feature type="compositionally biased region" description="Basic and acidic residues" evidence="6">
    <location>
        <begin position="769"/>
        <end position="779"/>
    </location>
</feature>
<feature type="compositionally biased region" description="Low complexity" evidence="6">
    <location>
        <begin position="279"/>
        <end position="298"/>
    </location>
</feature>
<feature type="region of interest" description="Disordered" evidence="6">
    <location>
        <begin position="708"/>
        <end position="728"/>
    </location>
</feature>
<dbReference type="Pfam" id="PF00782">
    <property type="entry name" value="DSPc"/>
    <property type="match status" value="1"/>
</dbReference>
<dbReference type="EMBL" id="KZ819194">
    <property type="protein sequence ID" value="PWY99672.1"/>
    <property type="molecule type" value="Genomic_DNA"/>
</dbReference>
<gene>
    <name evidence="8" type="ORF">BCV70DRAFT_161997</name>
</gene>
<feature type="region of interest" description="Disordered" evidence="6">
    <location>
        <begin position="341"/>
        <end position="366"/>
    </location>
</feature>
<feature type="region of interest" description="Disordered" evidence="6">
    <location>
        <begin position="973"/>
        <end position="1001"/>
    </location>
</feature>
<evidence type="ECO:0000259" key="7">
    <source>
        <dbReference type="PROSITE" id="PS50056"/>
    </source>
</evidence>
<feature type="compositionally biased region" description="Low complexity" evidence="6">
    <location>
        <begin position="124"/>
        <end position="140"/>
    </location>
</feature>
<accession>A0A317XPC5</accession>
<sequence>MDPSSSPPPTPGPSSFAPPSVHPAHHSPSASSSRDAHRMLSLQIPQDSLAFGGLSQPSPSGSYSRLSPSAHVRPCPIVNVNEPCPSPLAGPSSLRLPPPSRLARKRPSKLTLAPPSLSDDQGLSSRSMPSSPVVVSRSHSQIGAESSDKRASLSEAVKNLSSTLRGTPRRRPSMPFKTAAATNHHSNDADLSEPPTASSIRSRPPEVYRDPSEHILSGKGSTLQHARSVYSHGPVEILPGLFLGDEHNARDSQMLSDLGITTILNVAKETVLPFTLDRSSISGGNNGVNSRSSGSTNNASAPSCSSGPVYQHWPKSAARPSSAHRQASLDREALERYFTPPTTALPSTAEPQRHGPPDDPDSPMDAVSTALLRNTSSTPNLLTQFLSEKSAPSSGRDSTSGGIGSLRTLTSQDVLRYRSLRRQSSSSSDDAFDTASSPSSSHAPSTCTSATTELTPPAAIGLQGQDDLSATALINKQSSASSSNPASRHVSPGFAFDPTSQRRRSSADLLRAPWVTQVELPANATAIKVPASPASSRSSELRYIKLPWTHDETDLAIPDGGFTQGCALIAEALGIDARLWTASKIANDVSAYSLLTDETGDIGTVLQRIRPSHHNGKVLVHCQCGVSRSATLVIAFVMQAAAMRYGYAESSALMGMHDCYNMVKDKSASISPNISLIYQLVEWERHLSSAAGRLRDVLGDSNCTDEAGGAVAANGGGSGGGRPGWSTETMDEAMWSKMRLEEEEKEAAEEARRRDERLAEAKRLALERKAAEDRLEGRRHSPPADVGGETSMGSLMQRRRKKAAPALQLQTASSNAASHSTSASSMPPSRLNLGPPAPSASAAGAISPGVVGKRRPPALQLSSRGTAVASGGQLPAEPETPFQTARMQMWPEPDDAGIARSAHDTPADAHDTDVTMEDYCEPPMTPFRSCATELDPVSTPTASKASDLSPTSVESTLRTPCARSIAAPAAALMSDRLADRPRPSSMSRLAGRPNATLASSMPASATHLPMGSAAMSPSLSVGPGMPSHRFSFGGAAAVLSSSSSSGSRQRPDSMQSTMSSAASSTALFGVTALSREERKKQHRRTFSSDWPALQADFTMPDLE</sequence>
<feature type="region of interest" description="Disordered" evidence="6">
    <location>
        <begin position="476"/>
        <end position="502"/>
    </location>
</feature>
<evidence type="ECO:0000313" key="9">
    <source>
        <dbReference type="Proteomes" id="UP000246740"/>
    </source>
</evidence>
<reference evidence="8 9" key="1">
    <citation type="journal article" date="2018" name="Mol. Biol. Evol.">
        <title>Broad Genomic Sampling Reveals a Smut Pathogenic Ancestry of the Fungal Clade Ustilaginomycotina.</title>
        <authorList>
            <person name="Kijpornyongpan T."/>
            <person name="Mondo S.J."/>
            <person name="Barry K."/>
            <person name="Sandor L."/>
            <person name="Lee J."/>
            <person name="Lipzen A."/>
            <person name="Pangilinan J."/>
            <person name="LaButti K."/>
            <person name="Hainaut M."/>
            <person name="Henrissat B."/>
            <person name="Grigoriev I.V."/>
            <person name="Spatafora J.W."/>
            <person name="Aime M.C."/>
        </authorList>
    </citation>
    <scope>NUCLEOTIDE SEQUENCE [LARGE SCALE GENOMIC DNA]</scope>
    <source>
        <strain evidence="8 9">MCA 3645</strain>
    </source>
</reference>
<dbReference type="InterPro" id="IPR000340">
    <property type="entry name" value="Dual-sp_phosphatase_cat-dom"/>
</dbReference>
<dbReference type="STRING" id="1882483.A0A317XPC5"/>
<feature type="region of interest" description="Disordered" evidence="6">
    <location>
        <begin position="1"/>
        <end position="153"/>
    </location>
</feature>
<feature type="coiled-coil region" evidence="5">
    <location>
        <begin position="730"/>
        <end position="761"/>
    </location>
</feature>
<name>A0A317XPC5_9BASI</name>
<dbReference type="OrthoDB" id="2017893at2759"/>
<dbReference type="EC" id="3.1.3.48" evidence="2"/>
<feature type="compositionally biased region" description="Polar residues" evidence="6">
    <location>
        <begin position="938"/>
        <end position="956"/>
    </location>
</feature>
<feature type="region of interest" description="Disordered" evidence="6">
    <location>
        <begin position="181"/>
        <end position="207"/>
    </location>
</feature>
<dbReference type="PROSITE" id="PS50056">
    <property type="entry name" value="TYR_PHOSPHATASE_2"/>
    <property type="match status" value="1"/>
</dbReference>
<keyword evidence="4" id="KW-0904">Protein phosphatase</keyword>
<dbReference type="SUPFAM" id="SSF52799">
    <property type="entry name" value="(Phosphotyrosine protein) phosphatases II"/>
    <property type="match status" value="1"/>
</dbReference>
<dbReference type="GO" id="GO:0033550">
    <property type="term" value="F:MAP kinase tyrosine phosphatase activity"/>
    <property type="evidence" value="ECO:0007669"/>
    <property type="project" value="TreeGrafter"/>
</dbReference>
<dbReference type="InterPro" id="IPR000387">
    <property type="entry name" value="Tyr_Pase_dom"/>
</dbReference>
<dbReference type="SMART" id="SM00195">
    <property type="entry name" value="DSPc"/>
    <property type="match status" value="1"/>
</dbReference>
<feature type="compositionally biased region" description="Pro residues" evidence="6">
    <location>
        <begin position="1"/>
        <end position="12"/>
    </location>
</feature>
<dbReference type="PROSITE" id="PS00383">
    <property type="entry name" value="TYR_PHOSPHATASE_1"/>
    <property type="match status" value="1"/>
</dbReference>
<feature type="compositionally biased region" description="Low complexity" evidence="6">
    <location>
        <begin position="478"/>
        <end position="487"/>
    </location>
</feature>
<feature type="compositionally biased region" description="Gly residues" evidence="6">
    <location>
        <begin position="714"/>
        <end position="723"/>
    </location>
</feature>
<feature type="compositionally biased region" description="Low complexity" evidence="6">
    <location>
        <begin position="52"/>
        <end position="69"/>
    </location>
</feature>
<protein>
    <recommendedName>
        <fullName evidence="2">protein-tyrosine-phosphatase</fullName>
        <ecNumber evidence="2">3.1.3.48</ecNumber>
    </recommendedName>
</protein>
<evidence type="ECO:0000256" key="2">
    <source>
        <dbReference type="ARBA" id="ARBA00013064"/>
    </source>
</evidence>
<feature type="compositionally biased region" description="Low complexity" evidence="6">
    <location>
        <begin position="424"/>
        <end position="452"/>
    </location>
</feature>
<evidence type="ECO:0000256" key="4">
    <source>
        <dbReference type="ARBA" id="ARBA00022912"/>
    </source>
</evidence>
<feature type="compositionally biased region" description="Low complexity" evidence="6">
    <location>
        <begin position="839"/>
        <end position="849"/>
    </location>
</feature>
<feature type="compositionally biased region" description="Low complexity" evidence="6">
    <location>
        <begin position="812"/>
        <end position="825"/>
    </location>
</feature>
<dbReference type="InterPro" id="IPR020422">
    <property type="entry name" value="TYR_PHOSPHATASE_DUAL_dom"/>
</dbReference>
<dbReference type="GO" id="GO:0043409">
    <property type="term" value="P:negative regulation of MAPK cascade"/>
    <property type="evidence" value="ECO:0007669"/>
    <property type="project" value="TreeGrafter"/>
</dbReference>
<dbReference type="InParanoid" id="A0A317XPC5"/>
<feature type="compositionally biased region" description="Polar residues" evidence="6">
    <location>
        <begin position="299"/>
        <end position="308"/>
    </location>
</feature>